<dbReference type="KEGG" id="aser:Asera_54330"/>
<evidence type="ECO:0000313" key="3">
    <source>
        <dbReference type="Proteomes" id="UP000680750"/>
    </source>
</evidence>
<keyword evidence="1" id="KW-0812">Transmembrane</keyword>
<keyword evidence="1" id="KW-1133">Transmembrane helix</keyword>
<feature type="transmembrane region" description="Helical" evidence="1">
    <location>
        <begin position="35"/>
        <end position="54"/>
    </location>
</feature>
<protein>
    <submittedName>
        <fullName evidence="2">Uncharacterized protein</fullName>
    </submittedName>
</protein>
<feature type="transmembrane region" description="Helical" evidence="1">
    <location>
        <begin position="501"/>
        <end position="521"/>
    </location>
</feature>
<feature type="transmembrane region" description="Helical" evidence="1">
    <location>
        <begin position="474"/>
        <end position="495"/>
    </location>
</feature>
<name>A0A810L8X3_9ACTN</name>
<sequence>MREAREQRARADSVSLRGPVVTERRDADRMRTVGVAARWVAHPVTVAAADILLLNDRVGKALWPGLVTGKASDVAGLVVAPAALSVLVALLVPQGSVRLVGGVALTATGTGFVLAKVTAAGNAVAVAGWEQLAGSAQVVRDPTDLVALPALLLAALVCRTVARRTLAAGPVPARPARRRTTGSAVVRRAATGGVVVRRATESSGGGVGRFGRWRRSGSGRPAARWVGALLGGPLVLVALAGTSALPQQPAVTRVLADGDQVVVAGTIRPAIGTPDRGWRRLDRADARRLGIDRSGAELPPAHTLACVPGVTGHCFRIPGAVEDPGSAEPPWGAAALWVQESTDGGASWHPAWRLPPGRWEYLRRAHDLLPGRDDGLLASTDIVVRPVAGGYQVVVANGVEGLAVRDPGGRWRRVAVRLPETSAITPLPLSGFAVGVTGRLAAAPLLALMGAVAAILATFVRCRRAAWWSVSNGEFSAVTVGAVVGLPVGVMFAVAGDLVQAWQPTIALGVLVLAGTVAAVLGQSAVPRRRAWLLILVPFVVGAGYALPYLGWSLGLPVNLSAASLLACVATVDSLAASVALGWWLGDSPTVAARPLAVVDVPSWYTEPRQS</sequence>
<reference evidence="2" key="1">
    <citation type="submission" date="2020-08" db="EMBL/GenBank/DDBJ databases">
        <title>Whole genome shotgun sequence of Actinocatenispora sera NBRC 101916.</title>
        <authorList>
            <person name="Komaki H."/>
            <person name="Tamura T."/>
        </authorList>
    </citation>
    <scope>NUCLEOTIDE SEQUENCE</scope>
    <source>
        <strain evidence="2">NBRC 101916</strain>
    </source>
</reference>
<feature type="transmembrane region" description="Helical" evidence="1">
    <location>
        <begin position="564"/>
        <end position="585"/>
    </location>
</feature>
<keyword evidence="3" id="KW-1185">Reference proteome</keyword>
<accession>A0A810L8X3</accession>
<dbReference type="Proteomes" id="UP000680750">
    <property type="component" value="Chromosome"/>
</dbReference>
<evidence type="ECO:0000313" key="2">
    <source>
        <dbReference type="EMBL" id="BCJ31325.1"/>
    </source>
</evidence>
<evidence type="ECO:0000256" key="1">
    <source>
        <dbReference type="SAM" id="Phobius"/>
    </source>
</evidence>
<proteinExistence type="predicted"/>
<feature type="transmembrane region" description="Helical" evidence="1">
    <location>
        <begin position="440"/>
        <end position="462"/>
    </location>
</feature>
<organism evidence="2 3">
    <name type="scientific">Actinocatenispora sera</name>
    <dbReference type="NCBI Taxonomy" id="390989"/>
    <lineage>
        <taxon>Bacteria</taxon>
        <taxon>Bacillati</taxon>
        <taxon>Actinomycetota</taxon>
        <taxon>Actinomycetes</taxon>
        <taxon>Micromonosporales</taxon>
        <taxon>Micromonosporaceae</taxon>
        <taxon>Actinocatenispora</taxon>
    </lineage>
</organism>
<feature type="transmembrane region" description="Helical" evidence="1">
    <location>
        <begin position="533"/>
        <end position="552"/>
    </location>
</feature>
<keyword evidence="1" id="KW-0472">Membrane</keyword>
<feature type="transmembrane region" description="Helical" evidence="1">
    <location>
        <begin position="145"/>
        <end position="162"/>
    </location>
</feature>
<dbReference type="EMBL" id="AP023354">
    <property type="protein sequence ID" value="BCJ31325.1"/>
    <property type="molecule type" value="Genomic_DNA"/>
</dbReference>
<feature type="transmembrane region" description="Helical" evidence="1">
    <location>
        <begin position="222"/>
        <end position="245"/>
    </location>
</feature>
<dbReference type="AlphaFoldDB" id="A0A810L8X3"/>
<gene>
    <name evidence="2" type="ORF">Asera_54330</name>
</gene>
<feature type="transmembrane region" description="Helical" evidence="1">
    <location>
        <begin position="99"/>
        <end position="125"/>
    </location>
</feature>
<feature type="transmembrane region" description="Helical" evidence="1">
    <location>
        <begin position="74"/>
        <end position="92"/>
    </location>
</feature>